<dbReference type="PANTHER" id="PTHR43701:SF12">
    <property type="entry name" value="MEMBRANE TRANSPORTER PROTEIN YTNM-RELATED"/>
    <property type="match status" value="1"/>
</dbReference>
<dbReference type="InterPro" id="IPR051598">
    <property type="entry name" value="TSUP/Inactive_protease-like"/>
</dbReference>
<comment type="similarity">
    <text evidence="2 6">Belongs to the 4-toluene sulfonate uptake permease (TSUP) (TC 2.A.102) family.</text>
</comment>
<organism evidence="7 8">
    <name type="scientific">Glycomyces sambucus</name>
    <dbReference type="NCBI Taxonomy" id="380244"/>
    <lineage>
        <taxon>Bacteria</taxon>
        <taxon>Bacillati</taxon>
        <taxon>Actinomycetota</taxon>
        <taxon>Actinomycetes</taxon>
        <taxon>Glycomycetales</taxon>
        <taxon>Glycomycetaceae</taxon>
        <taxon>Glycomyces</taxon>
    </lineage>
</organism>
<feature type="transmembrane region" description="Helical" evidence="6">
    <location>
        <begin position="43"/>
        <end position="63"/>
    </location>
</feature>
<dbReference type="RefSeq" id="WP_091048378.1">
    <property type="nucleotide sequence ID" value="NZ_FNGF01000003.1"/>
</dbReference>
<dbReference type="InterPro" id="IPR002781">
    <property type="entry name" value="TM_pro_TauE-like"/>
</dbReference>
<dbReference type="PANTHER" id="PTHR43701">
    <property type="entry name" value="MEMBRANE TRANSPORTER PROTEIN MJ0441-RELATED"/>
    <property type="match status" value="1"/>
</dbReference>
<feature type="transmembrane region" description="Helical" evidence="6">
    <location>
        <begin position="75"/>
        <end position="99"/>
    </location>
</feature>
<keyword evidence="6" id="KW-1003">Cell membrane</keyword>
<feature type="transmembrane region" description="Helical" evidence="6">
    <location>
        <begin position="105"/>
        <end position="122"/>
    </location>
</feature>
<keyword evidence="8" id="KW-1185">Reference proteome</keyword>
<evidence type="ECO:0000256" key="6">
    <source>
        <dbReference type="RuleBase" id="RU363041"/>
    </source>
</evidence>
<sequence>MIPVAVASAVAAGLVAQLVDGGLGMGFGTVATALLTGLGLAPAVVAAAAASAALVTGTVGTAAHLRFGNVHWPTAIRLGAAGAAGGFTGAWALAALAGLGTATPIASAALLAVGAALAWRGYRGTLPAGPVRHALTVPTGLVGGFTGAVAGTWGPVTVPVLLAVSRLEPRKAVGSAAAGQALAAAGALLGFWAFAPQSLQVAMPLAEGLAVGGALAAPVAAWLTGRVPAAKLTATIGMLAVALHLRALLTGLALPWPAVAGLYLVLAAAWALALAGPRRRPVPAIPEQRAAPVEAEAQQ</sequence>
<comment type="subcellular location">
    <subcellularLocation>
        <location evidence="6">Cell membrane</location>
        <topology evidence="6">Multi-pass membrane protein</topology>
    </subcellularLocation>
    <subcellularLocation>
        <location evidence="1">Membrane</location>
        <topology evidence="1">Multi-pass membrane protein</topology>
    </subcellularLocation>
</comment>
<feature type="transmembrane region" description="Helical" evidence="6">
    <location>
        <begin position="201"/>
        <end position="223"/>
    </location>
</feature>
<proteinExistence type="inferred from homology"/>
<evidence type="ECO:0000256" key="3">
    <source>
        <dbReference type="ARBA" id="ARBA00022692"/>
    </source>
</evidence>
<feature type="transmembrane region" description="Helical" evidence="6">
    <location>
        <begin position="172"/>
        <end position="195"/>
    </location>
</feature>
<evidence type="ECO:0000256" key="2">
    <source>
        <dbReference type="ARBA" id="ARBA00009142"/>
    </source>
</evidence>
<dbReference type="AlphaFoldDB" id="A0A1G9GR24"/>
<keyword evidence="3 6" id="KW-0812">Transmembrane</keyword>
<dbReference type="Pfam" id="PF01925">
    <property type="entry name" value="TauE"/>
    <property type="match status" value="1"/>
</dbReference>
<accession>A0A1G9GR24</accession>
<evidence type="ECO:0000313" key="8">
    <source>
        <dbReference type="Proteomes" id="UP000198662"/>
    </source>
</evidence>
<dbReference type="EMBL" id="FNGF01000003">
    <property type="protein sequence ID" value="SDL03107.1"/>
    <property type="molecule type" value="Genomic_DNA"/>
</dbReference>
<dbReference type="STRING" id="380244.SAMN05216298_2367"/>
<protein>
    <recommendedName>
        <fullName evidence="6">Probable membrane transporter protein</fullName>
    </recommendedName>
</protein>
<evidence type="ECO:0000256" key="1">
    <source>
        <dbReference type="ARBA" id="ARBA00004141"/>
    </source>
</evidence>
<evidence type="ECO:0000256" key="5">
    <source>
        <dbReference type="ARBA" id="ARBA00023136"/>
    </source>
</evidence>
<dbReference type="Proteomes" id="UP000198662">
    <property type="component" value="Unassembled WGS sequence"/>
</dbReference>
<keyword evidence="4 6" id="KW-1133">Transmembrane helix</keyword>
<keyword evidence="5 6" id="KW-0472">Membrane</keyword>
<gene>
    <name evidence="7" type="ORF">SAMN05216298_2367</name>
</gene>
<evidence type="ECO:0000313" key="7">
    <source>
        <dbReference type="EMBL" id="SDL03107.1"/>
    </source>
</evidence>
<name>A0A1G9GR24_9ACTN</name>
<feature type="transmembrane region" description="Helical" evidence="6">
    <location>
        <begin position="255"/>
        <end position="275"/>
    </location>
</feature>
<dbReference type="OrthoDB" id="45564at2"/>
<dbReference type="GO" id="GO:0005886">
    <property type="term" value="C:plasma membrane"/>
    <property type="evidence" value="ECO:0007669"/>
    <property type="project" value="UniProtKB-SubCell"/>
</dbReference>
<reference evidence="8" key="1">
    <citation type="submission" date="2016-10" db="EMBL/GenBank/DDBJ databases">
        <authorList>
            <person name="Varghese N."/>
            <person name="Submissions S."/>
        </authorList>
    </citation>
    <scope>NUCLEOTIDE SEQUENCE [LARGE SCALE GENOMIC DNA]</scope>
    <source>
        <strain evidence="8">CGMCC 4.3147</strain>
    </source>
</reference>
<evidence type="ECO:0000256" key="4">
    <source>
        <dbReference type="ARBA" id="ARBA00022989"/>
    </source>
</evidence>